<feature type="transmembrane region" description="Helical" evidence="1">
    <location>
        <begin position="6"/>
        <end position="29"/>
    </location>
</feature>
<dbReference type="HOGENOM" id="CLU_3363010_0_0_9"/>
<dbReference type="Proteomes" id="UP000002527">
    <property type="component" value="Chromosome"/>
</dbReference>
<dbReference type="KEGG" id="bca:BCE_4979"/>
<evidence type="ECO:0000313" key="2">
    <source>
        <dbReference type="EMBL" id="AAS43880.1"/>
    </source>
</evidence>
<keyword evidence="1" id="KW-1133">Transmembrane helix</keyword>
<protein>
    <submittedName>
        <fullName evidence="2">Uncharacterized protein</fullName>
    </submittedName>
</protein>
<proteinExistence type="predicted"/>
<reference evidence="2 3" key="1">
    <citation type="journal article" date="2004" name="Nucleic Acids Res.">
        <title>The genome sequence of Bacillus cereus ATCC 10987 reveals metabolic adaptations and a large plasmid related to Bacillus anthracis pXO1.</title>
        <authorList>
            <person name="Rasko D.A."/>
            <person name="Ravel J."/>
            <person name="Okstad O.A."/>
            <person name="Helgason E."/>
            <person name="Cer R.Z."/>
            <person name="Jiang L."/>
            <person name="Shores K.A."/>
            <person name="Fouts D.E."/>
            <person name="Tourasse N.J."/>
            <person name="Angiuoli S.V."/>
            <person name="Kolonay J."/>
            <person name="Nelson W.C."/>
            <person name="Kolsto A.-B."/>
            <person name="Fraser C.M."/>
            <person name="Read T.D."/>
        </authorList>
    </citation>
    <scope>NUCLEOTIDE SEQUENCE [LARGE SCALE GENOMIC DNA]</scope>
    <source>
        <strain evidence="3">ATCC 10987 / NRS 248</strain>
    </source>
</reference>
<gene>
    <name evidence="2" type="ordered locus">BCE_4979</name>
</gene>
<accession>Q72YP2</accession>
<sequence>MVNCAQMFQCVLQSLFTIMVGSFFFIAAATDWKNS</sequence>
<evidence type="ECO:0000256" key="1">
    <source>
        <dbReference type="SAM" id="Phobius"/>
    </source>
</evidence>
<keyword evidence="1" id="KW-0472">Membrane</keyword>
<organism evidence="2 3">
    <name type="scientific">Bacillus cereus (strain ATCC 10987 / NRS 248)</name>
    <dbReference type="NCBI Taxonomy" id="222523"/>
    <lineage>
        <taxon>Bacteria</taxon>
        <taxon>Bacillati</taxon>
        <taxon>Bacillota</taxon>
        <taxon>Bacilli</taxon>
        <taxon>Bacillales</taxon>
        <taxon>Bacillaceae</taxon>
        <taxon>Bacillus</taxon>
        <taxon>Bacillus cereus group</taxon>
    </lineage>
</organism>
<dbReference type="AlphaFoldDB" id="Q72YP2"/>
<dbReference type="EMBL" id="AE017194">
    <property type="protein sequence ID" value="AAS43880.1"/>
    <property type="molecule type" value="Genomic_DNA"/>
</dbReference>
<evidence type="ECO:0000313" key="3">
    <source>
        <dbReference type="Proteomes" id="UP000002527"/>
    </source>
</evidence>
<name>Q72YP2_BACC1</name>
<keyword evidence="1" id="KW-0812">Transmembrane</keyword>